<proteinExistence type="predicted"/>
<comment type="caution">
    <text evidence="1">The sequence shown here is derived from an EMBL/GenBank/DDBJ whole genome shotgun (WGS) entry which is preliminary data.</text>
</comment>
<protein>
    <submittedName>
        <fullName evidence="1">Uncharacterized protein</fullName>
    </submittedName>
</protein>
<reference evidence="1" key="1">
    <citation type="journal article" date="2014" name="Front. Microbiol.">
        <title>High frequency of phylogenetically diverse reductive dehalogenase-homologous genes in deep subseafloor sedimentary metagenomes.</title>
        <authorList>
            <person name="Kawai M."/>
            <person name="Futagami T."/>
            <person name="Toyoda A."/>
            <person name="Takaki Y."/>
            <person name="Nishi S."/>
            <person name="Hori S."/>
            <person name="Arai W."/>
            <person name="Tsubouchi T."/>
            <person name="Morono Y."/>
            <person name="Uchiyama I."/>
            <person name="Ito T."/>
            <person name="Fujiyama A."/>
            <person name="Inagaki F."/>
            <person name="Takami H."/>
        </authorList>
    </citation>
    <scope>NUCLEOTIDE SEQUENCE</scope>
    <source>
        <strain evidence="1">Expedition CK06-06</strain>
    </source>
</reference>
<evidence type="ECO:0000313" key="1">
    <source>
        <dbReference type="EMBL" id="GAH29013.1"/>
    </source>
</evidence>
<dbReference type="EMBL" id="BARU01005265">
    <property type="protein sequence ID" value="GAH29013.1"/>
    <property type="molecule type" value="Genomic_DNA"/>
</dbReference>
<accession>X1G7P7</accession>
<sequence length="104" mass="11472">MTHPLAQIVQMFINIFLSGLPHDRLGIGLVILSQLLEIPSGGLNVRARCRARQERRVKPLDPVPEAELVVQSALGVKPQDIRHGFEGPPPGQALDQMVPRKIEV</sequence>
<organism evidence="1">
    <name type="scientific">marine sediment metagenome</name>
    <dbReference type="NCBI Taxonomy" id="412755"/>
    <lineage>
        <taxon>unclassified sequences</taxon>
        <taxon>metagenomes</taxon>
        <taxon>ecological metagenomes</taxon>
    </lineage>
</organism>
<gene>
    <name evidence="1" type="ORF">S03H2_10211</name>
</gene>
<name>X1G7P7_9ZZZZ</name>
<dbReference type="AlphaFoldDB" id="X1G7P7"/>